<sequence>MQQNNPNPYPGFDDSGNYLEPQPAARIRPEAEEFADKHRGCINLFISEKHKHFIPPPPSPRCPTDEARQNYELSRKGHIGNLLGGSGSAGPMEPRPASRVTVESESIADSQKGKEISYLFANYGKSAPSPRPNPRVRQEAEETVEVSRGGRMNLLLHNPKFLPDAPRQAPRVRPEAQENSDLGHGAGMAKIMGRYGETPRSERSVPRVKKEAESIAKLDSGFQMQNLFHNYGKGSLPPQPAAKVKEGKEMAELDRGGRMSRLMQDLDSRLVTESKSTPRGRHNIKRNKATVSEILTESSKWQIVPKPGIRN</sequence>
<dbReference type="RefSeq" id="XP_055867730.1">
    <property type="nucleotide sequence ID" value="XM_056011755.1"/>
</dbReference>
<evidence type="ECO:0000313" key="3">
    <source>
        <dbReference type="RefSeq" id="XP_055867730.1"/>
    </source>
</evidence>
<dbReference type="RefSeq" id="XP_055867731.1">
    <property type="nucleotide sequence ID" value="XM_056011756.1"/>
</dbReference>
<dbReference type="GeneID" id="106057157"/>
<dbReference type="OMA" id="NSEKHTH"/>
<evidence type="ECO:0000256" key="1">
    <source>
        <dbReference type="SAM" id="MobiDB-lite"/>
    </source>
</evidence>
<feature type="region of interest" description="Disordered" evidence="1">
    <location>
        <begin position="229"/>
        <end position="261"/>
    </location>
</feature>
<protein>
    <submittedName>
        <fullName evidence="3 4">Uncharacterized protein LOC106057157</fullName>
    </submittedName>
</protein>
<dbReference type="Proteomes" id="UP001165740">
    <property type="component" value="Chromosome 15"/>
</dbReference>
<feature type="region of interest" description="Disordered" evidence="1">
    <location>
        <begin position="1"/>
        <end position="22"/>
    </location>
</feature>
<keyword evidence="2" id="KW-1185">Reference proteome</keyword>
<gene>
    <name evidence="3 4" type="primary">LOC106057157</name>
</gene>
<reference evidence="3 4" key="1">
    <citation type="submission" date="2025-04" db="UniProtKB">
        <authorList>
            <consortium name="RefSeq"/>
        </authorList>
    </citation>
    <scope>IDENTIFICATION</scope>
</reference>
<organism evidence="2 4">
    <name type="scientific">Biomphalaria glabrata</name>
    <name type="common">Bloodfluke planorb</name>
    <name type="synonym">Freshwater snail</name>
    <dbReference type="NCBI Taxonomy" id="6526"/>
    <lineage>
        <taxon>Eukaryota</taxon>
        <taxon>Metazoa</taxon>
        <taxon>Spiralia</taxon>
        <taxon>Lophotrochozoa</taxon>
        <taxon>Mollusca</taxon>
        <taxon>Gastropoda</taxon>
        <taxon>Heterobranchia</taxon>
        <taxon>Euthyneura</taxon>
        <taxon>Panpulmonata</taxon>
        <taxon>Hygrophila</taxon>
        <taxon>Lymnaeoidea</taxon>
        <taxon>Planorbidae</taxon>
        <taxon>Biomphalaria</taxon>
    </lineage>
</organism>
<evidence type="ECO:0000313" key="2">
    <source>
        <dbReference type="Proteomes" id="UP001165740"/>
    </source>
</evidence>
<accession>A0A9W2YYD7</accession>
<proteinExistence type="predicted"/>
<dbReference type="AlphaFoldDB" id="A0A9W2YYD7"/>
<evidence type="ECO:0000313" key="4">
    <source>
        <dbReference type="RefSeq" id="XP_055867731.1"/>
    </source>
</evidence>
<feature type="region of interest" description="Disordered" evidence="1">
    <location>
        <begin position="77"/>
        <end position="111"/>
    </location>
</feature>
<name>A0A9W2YYD7_BIOGL</name>
<dbReference type="OrthoDB" id="6107003at2759"/>
<feature type="compositionally biased region" description="Basic and acidic residues" evidence="1">
    <location>
        <begin position="243"/>
        <end position="257"/>
    </location>
</feature>